<protein>
    <submittedName>
        <fullName evidence="2">Uncharacterized protein</fullName>
    </submittedName>
</protein>
<dbReference type="OrthoDB" id="3061561at2759"/>
<evidence type="ECO:0000313" key="2">
    <source>
        <dbReference type="EMBL" id="CAF9914637.1"/>
    </source>
</evidence>
<dbReference type="EMBL" id="CAJPDR010000074">
    <property type="protein sequence ID" value="CAF9914637.1"/>
    <property type="molecule type" value="Genomic_DNA"/>
</dbReference>
<feature type="transmembrane region" description="Helical" evidence="1">
    <location>
        <begin position="338"/>
        <end position="358"/>
    </location>
</feature>
<feature type="transmembrane region" description="Helical" evidence="1">
    <location>
        <begin position="267"/>
        <end position="285"/>
    </location>
</feature>
<comment type="caution">
    <text evidence="2">The sequence shown here is derived from an EMBL/GenBank/DDBJ whole genome shotgun (WGS) entry which is preliminary data.</text>
</comment>
<accession>A0A8H3EY36</accession>
<feature type="transmembrane region" description="Helical" evidence="1">
    <location>
        <begin position="297"/>
        <end position="317"/>
    </location>
</feature>
<name>A0A8H3EY36_9LECA</name>
<keyword evidence="3" id="KW-1185">Reference proteome</keyword>
<feature type="transmembrane region" description="Helical" evidence="1">
    <location>
        <begin position="170"/>
        <end position="189"/>
    </location>
</feature>
<gene>
    <name evidence="2" type="ORF">ALECFALPRED_009658</name>
</gene>
<keyword evidence="1" id="KW-0472">Membrane</keyword>
<evidence type="ECO:0000313" key="3">
    <source>
        <dbReference type="Proteomes" id="UP000664203"/>
    </source>
</evidence>
<proteinExistence type="predicted"/>
<keyword evidence="1" id="KW-0812">Transmembrane</keyword>
<dbReference type="PANTHER" id="PTHR35043">
    <property type="entry name" value="TRANSCRIPTION FACTOR DOMAIN-CONTAINING PROTEIN"/>
    <property type="match status" value="1"/>
</dbReference>
<organism evidence="2 3">
    <name type="scientific">Alectoria fallacina</name>
    <dbReference type="NCBI Taxonomy" id="1903189"/>
    <lineage>
        <taxon>Eukaryota</taxon>
        <taxon>Fungi</taxon>
        <taxon>Dikarya</taxon>
        <taxon>Ascomycota</taxon>
        <taxon>Pezizomycotina</taxon>
        <taxon>Lecanoromycetes</taxon>
        <taxon>OSLEUM clade</taxon>
        <taxon>Lecanoromycetidae</taxon>
        <taxon>Lecanorales</taxon>
        <taxon>Lecanorineae</taxon>
        <taxon>Parmeliaceae</taxon>
        <taxon>Alectoria</taxon>
    </lineage>
</organism>
<reference evidence="2" key="1">
    <citation type="submission" date="2021-03" db="EMBL/GenBank/DDBJ databases">
        <authorList>
            <person name="Tagirdzhanova G."/>
        </authorList>
    </citation>
    <scope>NUCLEOTIDE SEQUENCE</scope>
</reference>
<dbReference type="PANTHER" id="PTHR35043:SF7">
    <property type="entry name" value="TRANSCRIPTION FACTOR DOMAIN-CONTAINING PROTEIN"/>
    <property type="match status" value="1"/>
</dbReference>
<dbReference type="AlphaFoldDB" id="A0A8H3EY36"/>
<evidence type="ECO:0000256" key="1">
    <source>
        <dbReference type="SAM" id="Phobius"/>
    </source>
</evidence>
<sequence length="391" mass="44936">MEERSMAADALQLLRLANGEEYSDLTWWQKIFDTLGFFKGVQDSLRAIIQRRNSADPAFKPRAQSCDWTMTHPLFANMGGFHISKSIIDPSYMFGSHPIGDQETFVLDAFQVISLYVRNVIETVPKISRHEIEDRGKADPLVKALVLVQFSWLALSIITRKIESLPVAQLEIATLGFTCCAALTYLAAWQKPKDVDRAIEIRVPEGKYVLPTFYAEYTTSFFATFFTFDHPLQDQDWHLNRYMSSYAWTARIANDNFAGDRPRDRPMTGWLIIGNLVFGGLHCLAWDFDFPTNFEKLLWRISTLTAMLAPLLLLLVVHSFNLPNWARFADYDRRKIRFVLHLSAVYILKPLICIIYVGSRLGVISLALASLRRMPEDVYKTTWTRYIPSIN</sequence>
<dbReference type="Proteomes" id="UP000664203">
    <property type="component" value="Unassembled WGS sequence"/>
</dbReference>
<keyword evidence="1" id="KW-1133">Transmembrane helix</keyword>